<dbReference type="EMBL" id="BSOW01000033">
    <property type="protein sequence ID" value="GLR90391.1"/>
    <property type="molecule type" value="Genomic_DNA"/>
</dbReference>
<name>A0ABQ6BA62_9BRAD</name>
<evidence type="ECO:0000313" key="1">
    <source>
        <dbReference type="EMBL" id="GLR90391.1"/>
    </source>
</evidence>
<dbReference type="Proteomes" id="UP001156905">
    <property type="component" value="Unassembled WGS sequence"/>
</dbReference>
<reference evidence="2" key="1">
    <citation type="journal article" date="2019" name="Int. J. Syst. Evol. Microbiol.">
        <title>The Global Catalogue of Microorganisms (GCM) 10K type strain sequencing project: providing services to taxonomists for standard genome sequencing and annotation.</title>
        <authorList>
            <consortium name="The Broad Institute Genomics Platform"/>
            <consortium name="The Broad Institute Genome Sequencing Center for Infectious Disease"/>
            <person name="Wu L."/>
            <person name="Ma J."/>
        </authorList>
    </citation>
    <scope>NUCLEOTIDE SEQUENCE [LARGE SCALE GENOMIC DNA]</scope>
    <source>
        <strain evidence="2">NBRC 102520</strain>
    </source>
</reference>
<evidence type="ECO:0000313" key="2">
    <source>
        <dbReference type="Proteomes" id="UP001156905"/>
    </source>
</evidence>
<accession>A0ABQ6BA62</accession>
<dbReference type="RefSeq" id="WP_284273249.1">
    <property type="nucleotide sequence ID" value="NZ_BSOW01000033.1"/>
</dbReference>
<sequence>MSHPLSPTRIFAAANEDASFEKLRAAGSGKIVAHVNDFVVSRARRFVWASDEALEPMIAAQMSTRLKPTPLFPNAGKV</sequence>
<organism evidence="1 2">
    <name type="scientific">Bradyrhizobium iriomotense</name>
    <dbReference type="NCBI Taxonomy" id="441950"/>
    <lineage>
        <taxon>Bacteria</taxon>
        <taxon>Pseudomonadati</taxon>
        <taxon>Pseudomonadota</taxon>
        <taxon>Alphaproteobacteria</taxon>
        <taxon>Hyphomicrobiales</taxon>
        <taxon>Nitrobacteraceae</taxon>
        <taxon>Bradyrhizobium</taxon>
    </lineage>
</organism>
<protein>
    <submittedName>
        <fullName evidence="1">Uncharacterized protein</fullName>
    </submittedName>
</protein>
<gene>
    <name evidence="1" type="ORF">GCM10007857_71060</name>
</gene>
<keyword evidence="2" id="KW-1185">Reference proteome</keyword>
<proteinExistence type="predicted"/>
<comment type="caution">
    <text evidence="1">The sequence shown here is derived from an EMBL/GenBank/DDBJ whole genome shotgun (WGS) entry which is preliminary data.</text>
</comment>